<dbReference type="EMBL" id="CP040449">
    <property type="protein sequence ID" value="QFI53791.1"/>
    <property type="molecule type" value="Genomic_DNA"/>
</dbReference>
<dbReference type="GO" id="GO:0046872">
    <property type="term" value="F:metal ion binding"/>
    <property type="evidence" value="ECO:0007669"/>
    <property type="project" value="UniProtKB-KW"/>
</dbReference>
<dbReference type="PROSITE" id="PS50846">
    <property type="entry name" value="HMA_2"/>
    <property type="match status" value="1"/>
</dbReference>
<keyword evidence="1" id="KW-0479">Metal-binding</keyword>
<evidence type="ECO:0000259" key="2">
    <source>
        <dbReference type="PROSITE" id="PS50846"/>
    </source>
</evidence>
<dbReference type="InterPro" id="IPR017969">
    <property type="entry name" value="Heavy-metal-associated_CS"/>
</dbReference>
<name>A0A5J6WUD6_9GAMM</name>
<dbReference type="AlphaFoldDB" id="A0A5J6WUD6"/>
<organism evidence="3 4">
    <name type="scientific">Aeromonas simiae</name>
    <dbReference type="NCBI Taxonomy" id="218936"/>
    <lineage>
        <taxon>Bacteria</taxon>
        <taxon>Pseudomonadati</taxon>
        <taxon>Pseudomonadota</taxon>
        <taxon>Gammaproteobacteria</taxon>
        <taxon>Aeromonadales</taxon>
        <taxon>Aeromonadaceae</taxon>
        <taxon>Aeromonas</taxon>
    </lineage>
</organism>
<feature type="domain" description="HMA" evidence="2">
    <location>
        <begin position="1"/>
        <end position="63"/>
    </location>
</feature>
<reference evidence="3 4" key="1">
    <citation type="submission" date="2019-05" db="EMBL/GenBank/DDBJ databases">
        <title>OXA-830, a novel chromosomally encoded expanded-spectrum class D beta-lactamase in Aeromonas simiae.</title>
        <authorList>
            <person name="Zhou W."/>
            <person name="Chen Q."/>
        </authorList>
    </citation>
    <scope>NUCLEOTIDE SEQUENCE [LARGE SCALE GENOMIC DNA]</scope>
    <source>
        <strain evidence="3 4">A6</strain>
    </source>
</reference>
<dbReference type="Pfam" id="PF00403">
    <property type="entry name" value="HMA"/>
    <property type="match status" value="1"/>
</dbReference>
<evidence type="ECO:0000313" key="4">
    <source>
        <dbReference type="Proteomes" id="UP000594034"/>
    </source>
</evidence>
<protein>
    <submittedName>
        <fullName evidence="3">Heavy-metal-associated domain-containing protein</fullName>
    </submittedName>
</protein>
<accession>A0A5J6WUD6</accession>
<dbReference type="CDD" id="cd00371">
    <property type="entry name" value="HMA"/>
    <property type="match status" value="1"/>
</dbReference>
<sequence length="63" mass="6443">MIELHVTGMSCGGCAASLQRALASQPGVTHVEVDFASATARVEGEIERAALIALVEAQGFNAS</sequence>
<dbReference type="InterPro" id="IPR006121">
    <property type="entry name" value="HMA_dom"/>
</dbReference>
<evidence type="ECO:0000313" key="3">
    <source>
        <dbReference type="EMBL" id="QFI53791.1"/>
    </source>
</evidence>
<dbReference type="Proteomes" id="UP000594034">
    <property type="component" value="Chromosome"/>
</dbReference>
<dbReference type="Gene3D" id="3.30.70.100">
    <property type="match status" value="1"/>
</dbReference>
<dbReference type="SUPFAM" id="SSF55008">
    <property type="entry name" value="HMA, heavy metal-associated domain"/>
    <property type="match status" value="1"/>
</dbReference>
<dbReference type="PROSITE" id="PS01047">
    <property type="entry name" value="HMA_1"/>
    <property type="match status" value="1"/>
</dbReference>
<gene>
    <name evidence="3" type="ORF">FE240_03160</name>
</gene>
<dbReference type="RefSeq" id="WP_193003343.1">
    <property type="nucleotide sequence ID" value="NZ_CP040449.1"/>
</dbReference>
<keyword evidence="4" id="KW-1185">Reference proteome</keyword>
<dbReference type="InterPro" id="IPR036163">
    <property type="entry name" value="HMA_dom_sf"/>
</dbReference>
<dbReference type="KEGG" id="asim:FE240_03160"/>
<proteinExistence type="predicted"/>
<evidence type="ECO:0000256" key="1">
    <source>
        <dbReference type="ARBA" id="ARBA00022723"/>
    </source>
</evidence>